<dbReference type="InterPro" id="IPR005149">
    <property type="entry name" value="Tscrpt_reg_PadR_N"/>
</dbReference>
<dbReference type="RefSeq" id="WP_232022950.1">
    <property type="nucleotide sequence ID" value="NZ_JASPER010000018.1"/>
</dbReference>
<dbReference type="Gene3D" id="1.10.10.10">
    <property type="entry name" value="Winged helix-like DNA-binding domain superfamily/Winged helix DNA-binding domain"/>
    <property type="match status" value="1"/>
</dbReference>
<reference evidence="2 3" key="1">
    <citation type="submission" date="2018-12" db="EMBL/GenBank/DDBJ databases">
        <authorList>
            <consortium name="Pathogen Informatics"/>
        </authorList>
    </citation>
    <scope>NUCLEOTIDE SEQUENCE [LARGE SCALE GENOMIC DNA]</scope>
    <source>
        <strain evidence="2 3">NCTC10951</strain>
    </source>
</reference>
<dbReference type="PANTHER" id="PTHR33169:SF13">
    <property type="entry name" value="PADR-FAMILY TRANSCRIPTIONAL REGULATOR"/>
    <property type="match status" value="1"/>
</dbReference>
<dbReference type="InterPro" id="IPR052509">
    <property type="entry name" value="Metal_resp_DNA-bind_regulator"/>
</dbReference>
<dbReference type="InterPro" id="IPR036390">
    <property type="entry name" value="WH_DNA-bd_sf"/>
</dbReference>
<feature type="domain" description="Transcription regulator PadR N-terminal" evidence="1">
    <location>
        <begin position="10"/>
        <end position="82"/>
    </location>
</feature>
<name>A0A3S4VEI5_ACTVI</name>
<sequence length="113" mass="12527">MSLSSSAFWILTSLANGRRHGYQILREAALISDGTARLKPTTLYATLERLEAKDLIHADGQEVVDGRVRRYYRITDTGIDLLTAETQALERSARAARASLSAARPGRRTRVGR</sequence>
<dbReference type="PANTHER" id="PTHR33169">
    <property type="entry name" value="PADR-FAMILY TRANSCRIPTIONAL REGULATOR"/>
    <property type="match status" value="1"/>
</dbReference>
<accession>A0A3S4VEI5</accession>
<dbReference type="InterPro" id="IPR036388">
    <property type="entry name" value="WH-like_DNA-bd_sf"/>
</dbReference>
<evidence type="ECO:0000313" key="3">
    <source>
        <dbReference type="Proteomes" id="UP000268658"/>
    </source>
</evidence>
<dbReference type="Pfam" id="PF03551">
    <property type="entry name" value="PadR"/>
    <property type="match status" value="1"/>
</dbReference>
<dbReference type="Proteomes" id="UP000268658">
    <property type="component" value="Chromosome"/>
</dbReference>
<dbReference type="EMBL" id="LR134477">
    <property type="protein sequence ID" value="VEI16490.1"/>
    <property type="molecule type" value="Genomic_DNA"/>
</dbReference>
<dbReference type="KEGG" id="avc:NCTC10951_01702"/>
<dbReference type="SUPFAM" id="SSF46785">
    <property type="entry name" value="Winged helix' DNA-binding domain"/>
    <property type="match status" value="1"/>
</dbReference>
<gene>
    <name evidence="2" type="ORF">NCTC10951_01702</name>
</gene>
<organism evidence="2 3">
    <name type="scientific">Actinomyces viscosus</name>
    <dbReference type="NCBI Taxonomy" id="1656"/>
    <lineage>
        <taxon>Bacteria</taxon>
        <taxon>Bacillati</taxon>
        <taxon>Actinomycetota</taxon>
        <taxon>Actinomycetes</taxon>
        <taxon>Actinomycetales</taxon>
        <taxon>Actinomycetaceae</taxon>
        <taxon>Actinomyces</taxon>
    </lineage>
</organism>
<proteinExistence type="predicted"/>
<dbReference type="AlphaFoldDB" id="A0A3S4VEI5"/>
<evidence type="ECO:0000313" key="2">
    <source>
        <dbReference type="EMBL" id="VEI16490.1"/>
    </source>
</evidence>
<protein>
    <submittedName>
        <fullName evidence="2">Transcriptional regulator, Acidobacterial, PadR-family</fullName>
    </submittedName>
</protein>
<evidence type="ECO:0000259" key="1">
    <source>
        <dbReference type="Pfam" id="PF03551"/>
    </source>
</evidence>